<dbReference type="GO" id="GO:0016853">
    <property type="term" value="F:isomerase activity"/>
    <property type="evidence" value="ECO:0007669"/>
    <property type="project" value="UniProtKB-KW"/>
</dbReference>
<dbReference type="InterPro" id="IPR050312">
    <property type="entry name" value="IolE/XylAMocC-like"/>
</dbReference>
<evidence type="ECO:0000313" key="2">
    <source>
        <dbReference type="EMBL" id="RVT60856.1"/>
    </source>
</evidence>
<dbReference type="InterPro" id="IPR013022">
    <property type="entry name" value="Xyl_isomerase-like_TIM-brl"/>
</dbReference>
<dbReference type="AlphaFoldDB" id="A0A437K9D9"/>
<evidence type="ECO:0000313" key="3">
    <source>
        <dbReference type="Proteomes" id="UP000288024"/>
    </source>
</evidence>
<dbReference type="PANTHER" id="PTHR12110">
    <property type="entry name" value="HYDROXYPYRUVATE ISOMERASE"/>
    <property type="match status" value="1"/>
</dbReference>
<keyword evidence="2" id="KW-0413">Isomerase</keyword>
<comment type="caution">
    <text evidence="2">The sequence shown here is derived from an EMBL/GenBank/DDBJ whole genome shotgun (WGS) entry which is preliminary data.</text>
</comment>
<dbReference type="SUPFAM" id="SSF51658">
    <property type="entry name" value="Xylose isomerase-like"/>
    <property type="match status" value="1"/>
</dbReference>
<name>A0A437K9D9_9BACI</name>
<dbReference type="InterPro" id="IPR036237">
    <property type="entry name" value="Xyl_isomerase-like_sf"/>
</dbReference>
<dbReference type="Proteomes" id="UP000288024">
    <property type="component" value="Unassembled WGS sequence"/>
</dbReference>
<evidence type="ECO:0000259" key="1">
    <source>
        <dbReference type="Pfam" id="PF01261"/>
    </source>
</evidence>
<dbReference type="Gene3D" id="3.20.20.150">
    <property type="entry name" value="Divalent-metal-dependent TIM barrel enzymes"/>
    <property type="match status" value="1"/>
</dbReference>
<gene>
    <name evidence="2" type="ORF">EM808_16675</name>
</gene>
<dbReference type="EMBL" id="RZTZ01000006">
    <property type="protein sequence ID" value="RVT60856.1"/>
    <property type="molecule type" value="Genomic_DNA"/>
</dbReference>
<feature type="domain" description="Xylose isomerase-like TIM barrel" evidence="1">
    <location>
        <begin position="29"/>
        <end position="311"/>
    </location>
</feature>
<dbReference type="GeneID" id="87620284"/>
<dbReference type="RefSeq" id="WP_127739328.1">
    <property type="nucleotide sequence ID" value="NZ_CP196003.1"/>
</dbReference>
<organism evidence="2 3">
    <name type="scientific">Niallia taxi</name>
    <dbReference type="NCBI Taxonomy" id="2499688"/>
    <lineage>
        <taxon>Bacteria</taxon>
        <taxon>Bacillati</taxon>
        <taxon>Bacillota</taxon>
        <taxon>Bacilli</taxon>
        <taxon>Bacillales</taxon>
        <taxon>Bacillaceae</taxon>
        <taxon>Niallia</taxon>
    </lineage>
</organism>
<protein>
    <submittedName>
        <fullName evidence="2">Sugar phosphate isomerase/epimerase</fullName>
    </submittedName>
</protein>
<keyword evidence="3" id="KW-1185">Reference proteome</keyword>
<accession>A0A437K9D9</accession>
<sequence>MSNIKLGVSLFSFSTDYVKGILTLEDCIRSAAEIGGEGFELVGASMLSTYPYANEKLVKEFKSMSDHYGIKFVSYGASADRGVTSDRDLTDEELIQSAILDIKTANKLGCEMMRVQYHLSPAAIEKLVPYAENYGVKLGVEIHNPDNPSSPKIQKYVELFEKLGSDYAGFVQDFGCFATKPNKVYWDEALENGAPLELLEMAANFRYDNVPKEEAMKKLLEAGANGAVIGALQGMYGFVQFSHKPDLEGLKQIIPHIQYCHGKFHYMHEHLEEASIPYADILKVLHESNFNGYIMSEYEASIDAVEMTRRHLQMERNILGELK</sequence>
<reference evidence="2 3" key="1">
    <citation type="submission" date="2019-01" db="EMBL/GenBank/DDBJ databases">
        <title>Bacillus sp. M5HDSG1-1, whole genome shotgun sequence.</title>
        <authorList>
            <person name="Tuo L."/>
        </authorList>
    </citation>
    <scope>NUCLEOTIDE SEQUENCE [LARGE SCALE GENOMIC DNA]</scope>
    <source>
        <strain evidence="2 3">M5HDSG1-1</strain>
    </source>
</reference>
<proteinExistence type="predicted"/>
<dbReference type="PANTHER" id="PTHR12110:SF53">
    <property type="entry name" value="BLR5974 PROTEIN"/>
    <property type="match status" value="1"/>
</dbReference>
<dbReference type="Pfam" id="PF01261">
    <property type="entry name" value="AP_endonuc_2"/>
    <property type="match status" value="1"/>
</dbReference>